<protein>
    <submittedName>
        <fullName evidence="1">(northern house mosquito) hypothetical protein</fullName>
    </submittedName>
</protein>
<dbReference type="AlphaFoldDB" id="A0A8D8BAG4"/>
<dbReference type="EMBL" id="HBUE01064122">
    <property type="protein sequence ID" value="CAG6469915.1"/>
    <property type="molecule type" value="Transcribed_RNA"/>
</dbReference>
<accession>A0A8D8BAG4</accession>
<organism evidence="1">
    <name type="scientific">Culex pipiens</name>
    <name type="common">House mosquito</name>
    <dbReference type="NCBI Taxonomy" id="7175"/>
    <lineage>
        <taxon>Eukaryota</taxon>
        <taxon>Metazoa</taxon>
        <taxon>Ecdysozoa</taxon>
        <taxon>Arthropoda</taxon>
        <taxon>Hexapoda</taxon>
        <taxon>Insecta</taxon>
        <taxon>Pterygota</taxon>
        <taxon>Neoptera</taxon>
        <taxon>Endopterygota</taxon>
        <taxon>Diptera</taxon>
        <taxon>Nematocera</taxon>
        <taxon>Culicoidea</taxon>
        <taxon>Culicidae</taxon>
        <taxon>Culicinae</taxon>
        <taxon>Culicini</taxon>
        <taxon>Culex</taxon>
        <taxon>Culex</taxon>
    </lineage>
</organism>
<reference evidence="1" key="1">
    <citation type="submission" date="2021-05" db="EMBL/GenBank/DDBJ databases">
        <authorList>
            <person name="Alioto T."/>
            <person name="Alioto T."/>
            <person name="Gomez Garrido J."/>
        </authorList>
    </citation>
    <scope>NUCLEOTIDE SEQUENCE</scope>
</reference>
<proteinExistence type="predicted"/>
<sequence length="105" mass="11277">MAKTKSGKEEVQVLLCARTVGPRGRAASLAAQGVAEKSLRITTARTPAEAACHRRKPLQDPRTGCLVGTLSPGRIEDVMPIPSDLPRRREVAARESADIFVVAFL</sequence>
<name>A0A8D8BAG4_CULPI</name>
<evidence type="ECO:0000313" key="1">
    <source>
        <dbReference type="EMBL" id="CAG6469915.1"/>
    </source>
</evidence>